<evidence type="ECO:0000313" key="2">
    <source>
        <dbReference type="Proteomes" id="UP001642464"/>
    </source>
</evidence>
<evidence type="ECO:0000313" key="1">
    <source>
        <dbReference type="EMBL" id="CAK9048765.1"/>
    </source>
</evidence>
<reference evidence="1 2" key="1">
    <citation type="submission" date="2024-02" db="EMBL/GenBank/DDBJ databases">
        <authorList>
            <person name="Chen Y."/>
            <person name="Shah S."/>
            <person name="Dougan E. K."/>
            <person name="Thang M."/>
            <person name="Chan C."/>
        </authorList>
    </citation>
    <scope>NUCLEOTIDE SEQUENCE [LARGE SCALE GENOMIC DNA]</scope>
</reference>
<organism evidence="1 2">
    <name type="scientific">Durusdinium trenchii</name>
    <dbReference type="NCBI Taxonomy" id="1381693"/>
    <lineage>
        <taxon>Eukaryota</taxon>
        <taxon>Sar</taxon>
        <taxon>Alveolata</taxon>
        <taxon>Dinophyceae</taxon>
        <taxon>Suessiales</taxon>
        <taxon>Symbiodiniaceae</taxon>
        <taxon>Durusdinium</taxon>
    </lineage>
</organism>
<name>A0ABP0MB90_9DINO</name>
<dbReference type="Proteomes" id="UP001642464">
    <property type="component" value="Unassembled WGS sequence"/>
</dbReference>
<comment type="caution">
    <text evidence="1">The sequence shown here is derived from an EMBL/GenBank/DDBJ whole genome shotgun (WGS) entry which is preliminary data.</text>
</comment>
<protein>
    <submittedName>
        <fullName evidence="1">Uncharacterized protein</fullName>
    </submittedName>
</protein>
<dbReference type="EMBL" id="CAXAMM010020835">
    <property type="protein sequence ID" value="CAK9048765.1"/>
    <property type="molecule type" value="Genomic_DNA"/>
</dbReference>
<keyword evidence="2" id="KW-1185">Reference proteome</keyword>
<proteinExistence type="predicted"/>
<sequence length="87" mass="9905">MWMVPLKCVCGKLTRTRIRSFPSPSFEVSCDRSESPVWHGTLRTWSSPSLTWMGITSSHAVNSKSFIDFFWVVPHPTISSKRNGIAY</sequence>
<gene>
    <name evidence="1" type="ORF">SCF082_LOCUS27119</name>
</gene>
<accession>A0ABP0MB90</accession>